<keyword evidence="2" id="KW-0378">Hydrolase</keyword>
<reference evidence="5" key="3">
    <citation type="journal article" date="2016" name="Gigascience">
        <title>De novo construction of an expanded transcriptome assembly for the western tarnished plant bug, Lygus hesperus.</title>
        <authorList>
            <person name="Tassone E.E."/>
            <person name="Geib S.M."/>
            <person name="Hall B."/>
            <person name="Fabrick J.A."/>
            <person name="Brent C.S."/>
            <person name="Hull J.J."/>
        </authorList>
    </citation>
    <scope>NUCLEOTIDE SEQUENCE</scope>
</reference>
<feature type="domain" description="Peptidase M20 dimerisation" evidence="3">
    <location>
        <begin position="34"/>
        <end position="112"/>
    </location>
</feature>
<comment type="similarity">
    <text evidence="1">Belongs to the peptidase M20 family.</text>
</comment>
<dbReference type="InterPro" id="IPR011650">
    <property type="entry name" value="Peptidase_M20_dimer"/>
</dbReference>
<dbReference type="InterPro" id="IPR017439">
    <property type="entry name" value="Amidohydrolase"/>
</dbReference>
<dbReference type="GO" id="GO:0004180">
    <property type="term" value="F:carboxypeptidase activity"/>
    <property type="evidence" value="ECO:0007669"/>
    <property type="project" value="UniProtKB-KW"/>
</dbReference>
<keyword evidence="4" id="KW-0645">Protease</keyword>
<evidence type="ECO:0000256" key="2">
    <source>
        <dbReference type="ARBA" id="ARBA00022801"/>
    </source>
</evidence>
<dbReference type="Pfam" id="PF07687">
    <property type="entry name" value="M20_dimer"/>
    <property type="match status" value="1"/>
</dbReference>
<dbReference type="AlphaFoldDB" id="A0A0A9YMZ1"/>
<accession>A0A0A9YMZ1</accession>
<dbReference type="SUPFAM" id="SSF55031">
    <property type="entry name" value="Bacterial exopeptidase dimerisation domain"/>
    <property type="match status" value="1"/>
</dbReference>
<gene>
    <name evidence="4" type="primary">cpsA2</name>
    <name evidence="4" type="ORF">CM83_28150</name>
    <name evidence="5" type="ORF">g.20125</name>
</gene>
<reference evidence="4" key="2">
    <citation type="submission" date="2014-07" db="EMBL/GenBank/DDBJ databases">
        <authorList>
            <person name="Hull J."/>
        </authorList>
    </citation>
    <scope>NUCLEOTIDE SEQUENCE</scope>
</reference>
<dbReference type="InterPro" id="IPR036264">
    <property type="entry name" value="Bact_exopeptidase_dim_dom"/>
</dbReference>
<dbReference type="EMBL" id="GDHC01001417">
    <property type="protein sequence ID" value="JAQ17212.1"/>
    <property type="molecule type" value="Transcribed_RNA"/>
</dbReference>
<sequence length="117" mass="12549">MEGVKYIYGHHLMPSFKTGELGVKNGVLTSASDSFNAVIKGKGGHASTPHLLLDPVPIAAEVVMAIQTIVSRKVDPQQPVVISIPTMTTGPNESNNVIPNEVKLMGTIRTFDNVVRK</sequence>
<dbReference type="FunFam" id="3.30.70.360:FF:000001">
    <property type="entry name" value="N-acetyldiaminopimelate deacetylase"/>
    <property type="match status" value="1"/>
</dbReference>
<dbReference type="Gene3D" id="3.30.70.360">
    <property type="match status" value="1"/>
</dbReference>
<name>A0A0A9YMZ1_LYGHE</name>
<reference evidence="4" key="1">
    <citation type="journal article" date="2014" name="PLoS ONE">
        <title>Transcriptome-Based Identification of ABC Transporters in the Western Tarnished Plant Bug Lygus hesperus.</title>
        <authorList>
            <person name="Hull J.J."/>
            <person name="Chaney K."/>
            <person name="Geib S.M."/>
            <person name="Fabrick J.A."/>
            <person name="Brent C.S."/>
            <person name="Walsh D."/>
            <person name="Lavine L.C."/>
        </authorList>
    </citation>
    <scope>NUCLEOTIDE SEQUENCE</scope>
</reference>
<evidence type="ECO:0000313" key="5">
    <source>
        <dbReference type="EMBL" id="JAQ17212.1"/>
    </source>
</evidence>
<keyword evidence="4" id="KW-0121">Carboxypeptidase</keyword>
<protein>
    <submittedName>
        <fullName evidence="4">Thermostable carboxypeptidase 2</fullName>
    </submittedName>
</protein>
<organism evidence="4">
    <name type="scientific">Lygus hesperus</name>
    <name type="common">Western plant bug</name>
    <dbReference type="NCBI Taxonomy" id="30085"/>
    <lineage>
        <taxon>Eukaryota</taxon>
        <taxon>Metazoa</taxon>
        <taxon>Ecdysozoa</taxon>
        <taxon>Arthropoda</taxon>
        <taxon>Hexapoda</taxon>
        <taxon>Insecta</taxon>
        <taxon>Pterygota</taxon>
        <taxon>Neoptera</taxon>
        <taxon>Paraneoptera</taxon>
        <taxon>Hemiptera</taxon>
        <taxon>Heteroptera</taxon>
        <taxon>Panheteroptera</taxon>
        <taxon>Cimicomorpha</taxon>
        <taxon>Miridae</taxon>
        <taxon>Mirini</taxon>
        <taxon>Lygus</taxon>
    </lineage>
</organism>
<proteinExistence type="inferred from homology"/>
<dbReference type="EMBL" id="GBHO01009182">
    <property type="protein sequence ID" value="JAG34422.1"/>
    <property type="molecule type" value="Transcribed_RNA"/>
</dbReference>
<evidence type="ECO:0000256" key="1">
    <source>
        <dbReference type="ARBA" id="ARBA00006153"/>
    </source>
</evidence>
<dbReference type="PANTHER" id="PTHR11014">
    <property type="entry name" value="PEPTIDASE M20 FAMILY MEMBER"/>
    <property type="match status" value="1"/>
</dbReference>
<evidence type="ECO:0000259" key="3">
    <source>
        <dbReference type="Pfam" id="PF07687"/>
    </source>
</evidence>
<evidence type="ECO:0000313" key="4">
    <source>
        <dbReference type="EMBL" id="JAG34422.1"/>
    </source>
</evidence>
<dbReference type="PANTHER" id="PTHR11014:SF63">
    <property type="entry name" value="METALLOPEPTIDASE, PUTATIVE (AFU_ORTHOLOGUE AFUA_6G09600)-RELATED"/>
    <property type="match status" value="1"/>
</dbReference>